<reference evidence="13 14" key="1">
    <citation type="journal article" date="2007" name="Nature">
        <title>Evolution of genes and genomes on the Drosophila phylogeny.</title>
        <authorList>
            <consortium name="Drosophila 12 Genomes Consortium"/>
            <person name="Clark A.G."/>
            <person name="Eisen M.B."/>
            <person name="Smith D.R."/>
            <person name="Bergman C.M."/>
            <person name="Oliver B."/>
            <person name="Markow T.A."/>
            <person name="Kaufman T.C."/>
            <person name="Kellis M."/>
            <person name="Gelbart W."/>
            <person name="Iyer V.N."/>
            <person name="Pollard D.A."/>
            <person name="Sackton T.B."/>
            <person name="Larracuente A.M."/>
            <person name="Singh N.D."/>
            <person name="Abad J.P."/>
            <person name="Abt D.N."/>
            <person name="Adryan B."/>
            <person name="Aguade M."/>
            <person name="Akashi H."/>
            <person name="Anderson W.W."/>
            <person name="Aquadro C.F."/>
            <person name="Ardell D.H."/>
            <person name="Arguello R."/>
            <person name="Artieri C.G."/>
            <person name="Barbash D.A."/>
            <person name="Barker D."/>
            <person name="Barsanti P."/>
            <person name="Batterham P."/>
            <person name="Batzoglou S."/>
            <person name="Begun D."/>
            <person name="Bhutkar A."/>
            <person name="Blanco E."/>
            <person name="Bosak S.A."/>
            <person name="Bradley R.K."/>
            <person name="Brand A.D."/>
            <person name="Brent M.R."/>
            <person name="Brooks A.N."/>
            <person name="Brown R.H."/>
            <person name="Butlin R.K."/>
            <person name="Caggese C."/>
            <person name="Calvi B.R."/>
            <person name="Bernardo de Carvalho A."/>
            <person name="Caspi A."/>
            <person name="Castrezana S."/>
            <person name="Celniker S.E."/>
            <person name="Chang J.L."/>
            <person name="Chapple C."/>
            <person name="Chatterji S."/>
            <person name="Chinwalla A."/>
            <person name="Civetta A."/>
            <person name="Clifton S.W."/>
            <person name="Comeron J.M."/>
            <person name="Costello J.C."/>
            <person name="Coyne J.A."/>
            <person name="Daub J."/>
            <person name="David R.G."/>
            <person name="Delcher A.L."/>
            <person name="Delehaunty K."/>
            <person name="Do C.B."/>
            <person name="Ebling H."/>
            <person name="Edwards K."/>
            <person name="Eickbush T."/>
            <person name="Evans J.D."/>
            <person name="Filipski A."/>
            <person name="Findeiss S."/>
            <person name="Freyhult E."/>
            <person name="Fulton L."/>
            <person name="Fulton R."/>
            <person name="Garcia A.C."/>
            <person name="Gardiner A."/>
            <person name="Garfield D.A."/>
            <person name="Garvin B.E."/>
            <person name="Gibson G."/>
            <person name="Gilbert D."/>
            <person name="Gnerre S."/>
            <person name="Godfrey J."/>
            <person name="Good R."/>
            <person name="Gotea V."/>
            <person name="Gravely B."/>
            <person name="Greenberg A.J."/>
            <person name="Griffiths-Jones S."/>
            <person name="Gross S."/>
            <person name="Guigo R."/>
            <person name="Gustafson E.A."/>
            <person name="Haerty W."/>
            <person name="Hahn M.W."/>
            <person name="Halligan D.L."/>
            <person name="Halpern A.L."/>
            <person name="Halter G.M."/>
            <person name="Han M.V."/>
            <person name="Heger A."/>
            <person name="Hillier L."/>
            <person name="Hinrichs A.S."/>
            <person name="Holmes I."/>
            <person name="Hoskins R.A."/>
            <person name="Hubisz M.J."/>
            <person name="Hultmark D."/>
            <person name="Huntley M.A."/>
            <person name="Jaffe D.B."/>
            <person name="Jagadeeshan S."/>
            <person name="Jeck W.R."/>
            <person name="Johnson J."/>
            <person name="Jones C.D."/>
            <person name="Jordan W.C."/>
            <person name="Karpen G.H."/>
            <person name="Kataoka E."/>
            <person name="Keightley P.D."/>
            <person name="Kheradpour P."/>
            <person name="Kirkness E.F."/>
            <person name="Koerich L.B."/>
            <person name="Kristiansen K."/>
            <person name="Kudrna D."/>
            <person name="Kulathinal R.J."/>
            <person name="Kumar S."/>
            <person name="Kwok R."/>
            <person name="Lander E."/>
            <person name="Langley C.H."/>
            <person name="Lapoint R."/>
            <person name="Lazzaro B.P."/>
            <person name="Lee S.J."/>
            <person name="Levesque L."/>
            <person name="Li R."/>
            <person name="Lin C.F."/>
            <person name="Lin M.F."/>
            <person name="Lindblad-Toh K."/>
            <person name="Llopart A."/>
            <person name="Long M."/>
            <person name="Low L."/>
            <person name="Lozovsky E."/>
            <person name="Lu J."/>
            <person name="Luo M."/>
            <person name="Machado C.A."/>
            <person name="Makalowski W."/>
            <person name="Marzo M."/>
            <person name="Matsuda M."/>
            <person name="Matzkin L."/>
            <person name="McAllister B."/>
            <person name="McBride C.S."/>
            <person name="McKernan B."/>
            <person name="McKernan K."/>
            <person name="Mendez-Lago M."/>
            <person name="Minx P."/>
            <person name="Mollenhauer M.U."/>
            <person name="Montooth K."/>
            <person name="Mount S.M."/>
            <person name="Mu X."/>
            <person name="Myers E."/>
            <person name="Negre B."/>
            <person name="Newfeld S."/>
            <person name="Nielsen R."/>
            <person name="Noor M.A."/>
            <person name="O'Grady P."/>
            <person name="Pachter L."/>
            <person name="Papaceit M."/>
            <person name="Parisi M.J."/>
            <person name="Parisi M."/>
            <person name="Parts L."/>
            <person name="Pedersen J.S."/>
            <person name="Pesole G."/>
            <person name="Phillippy A.M."/>
            <person name="Ponting C.P."/>
            <person name="Pop M."/>
            <person name="Porcelli D."/>
            <person name="Powell J.R."/>
            <person name="Prohaska S."/>
            <person name="Pruitt K."/>
            <person name="Puig M."/>
            <person name="Quesneville H."/>
            <person name="Ram K.R."/>
            <person name="Rand D."/>
            <person name="Rasmussen M.D."/>
            <person name="Reed L.K."/>
            <person name="Reenan R."/>
            <person name="Reily A."/>
            <person name="Remington K.A."/>
            <person name="Rieger T.T."/>
            <person name="Ritchie M.G."/>
            <person name="Robin C."/>
            <person name="Rogers Y.H."/>
            <person name="Rohde C."/>
            <person name="Rozas J."/>
            <person name="Rubenfield M.J."/>
            <person name="Ruiz A."/>
            <person name="Russo S."/>
            <person name="Salzberg S.L."/>
            <person name="Sanchez-Gracia A."/>
            <person name="Saranga D.J."/>
            <person name="Sato H."/>
            <person name="Schaeffer S.W."/>
            <person name="Schatz M.C."/>
            <person name="Schlenke T."/>
            <person name="Schwartz R."/>
            <person name="Segarra C."/>
            <person name="Singh R.S."/>
            <person name="Sirot L."/>
            <person name="Sirota M."/>
            <person name="Sisneros N.B."/>
            <person name="Smith C.D."/>
            <person name="Smith T.F."/>
            <person name="Spieth J."/>
            <person name="Stage D.E."/>
            <person name="Stark A."/>
            <person name="Stephan W."/>
            <person name="Strausberg R.L."/>
            <person name="Strempel S."/>
            <person name="Sturgill D."/>
            <person name="Sutton G."/>
            <person name="Sutton G.G."/>
            <person name="Tao W."/>
            <person name="Teichmann S."/>
            <person name="Tobari Y.N."/>
            <person name="Tomimura Y."/>
            <person name="Tsolas J.M."/>
            <person name="Valente V.L."/>
            <person name="Venter E."/>
            <person name="Venter J.C."/>
            <person name="Vicario S."/>
            <person name="Vieira F.G."/>
            <person name="Vilella A.J."/>
            <person name="Villasante A."/>
            <person name="Walenz B."/>
            <person name="Wang J."/>
            <person name="Wasserman M."/>
            <person name="Watts T."/>
            <person name="Wilson D."/>
            <person name="Wilson R.K."/>
            <person name="Wing R.A."/>
            <person name="Wolfner M.F."/>
            <person name="Wong A."/>
            <person name="Wong G.K."/>
            <person name="Wu C.I."/>
            <person name="Wu G."/>
            <person name="Yamamoto D."/>
            <person name="Yang H.P."/>
            <person name="Yang S.P."/>
            <person name="Yorke J.A."/>
            <person name="Yoshida K."/>
            <person name="Zdobnov E."/>
            <person name="Zhang P."/>
            <person name="Zhang Y."/>
            <person name="Zimin A.V."/>
            <person name="Baldwin J."/>
            <person name="Abdouelleil A."/>
            <person name="Abdulkadir J."/>
            <person name="Abebe A."/>
            <person name="Abera B."/>
            <person name="Abreu J."/>
            <person name="Acer S.C."/>
            <person name="Aftuck L."/>
            <person name="Alexander A."/>
            <person name="An P."/>
            <person name="Anderson E."/>
            <person name="Anderson S."/>
            <person name="Arachi H."/>
            <person name="Azer M."/>
            <person name="Bachantsang P."/>
            <person name="Barry A."/>
            <person name="Bayul T."/>
            <person name="Berlin A."/>
            <person name="Bessette D."/>
            <person name="Bloom T."/>
            <person name="Blye J."/>
            <person name="Boguslavskiy L."/>
            <person name="Bonnet C."/>
            <person name="Boukhgalter B."/>
            <person name="Bourzgui I."/>
            <person name="Brown A."/>
            <person name="Cahill P."/>
            <person name="Channer S."/>
            <person name="Cheshatsang Y."/>
            <person name="Chuda L."/>
            <person name="Citroen M."/>
            <person name="Collymore A."/>
            <person name="Cooke P."/>
            <person name="Costello M."/>
            <person name="D'Aco K."/>
            <person name="Daza R."/>
            <person name="De Haan G."/>
            <person name="DeGray S."/>
            <person name="DeMaso C."/>
            <person name="Dhargay N."/>
            <person name="Dooley K."/>
            <person name="Dooley E."/>
            <person name="Doricent M."/>
            <person name="Dorje P."/>
            <person name="Dorjee K."/>
            <person name="Dupes A."/>
            <person name="Elong R."/>
            <person name="Falk J."/>
            <person name="Farina A."/>
            <person name="Faro S."/>
            <person name="Ferguson D."/>
            <person name="Fisher S."/>
            <person name="Foley C.D."/>
            <person name="Franke A."/>
            <person name="Friedrich D."/>
            <person name="Gadbois L."/>
            <person name="Gearin G."/>
            <person name="Gearin C.R."/>
            <person name="Giannoukos G."/>
            <person name="Goode T."/>
            <person name="Graham J."/>
            <person name="Grandbois E."/>
            <person name="Grewal S."/>
            <person name="Gyaltsen K."/>
            <person name="Hafez N."/>
            <person name="Hagos B."/>
            <person name="Hall J."/>
            <person name="Henson C."/>
            <person name="Hollinger A."/>
            <person name="Honan T."/>
            <person name="Huard M.D."/>
            <person name="Hughes L."/>
            <person name="Hurhula B."/>
            <person name="Husby M.E."/>
            <person name="Kamat A."/>
            <person name="Kanga B."/>
            <person name="Kashin S."/>
            <person name="Khazanovich D."/>
            <person name="Kisner P."/>
            <person name="Lance K."/>
            <person name="Lara M."/>
            <person name="Lee W."/>
            <person name="Lennon N."/>
            <person name="Letendre F."/>
            <person name="LeVine R."/>
            <person name="Lipovsky A."/>
            <person name="Liu X."/>
            <person name="Liu J."/>
            <person name="Liu S."/>
            <person name="Lokyitsang T."/>
            <person name="Lokyitsang Y."/>
            <person name="Lubonja R."/>
            <person name="Lui A."/>
            <person name="MacDonald P."/>
            <person name="Magnisalis V."/>
            <person name="Maru K."/>
            <person name="Matthews C."/>
            <person name="McCusker W."/>
            <person name="McDonough S."/>
            <person name="Mehta T."/>
            <person name="Meldrim J."/>
            <person name="Meneus L."/>
            <person name="Mihai O."/>
            <person name="Mihalev A."/>
            <person name="Mihova T."/>
            <person name="Mittelman R."/>
            <person name="Mlenga V."/>
            <person name="Montmayeur A."/>
            <person name="Mulrain L."/>
            <person name="Navidi A."/>
            <person name="Naylor J."/>
            <person name="Negash T."/>
            <person name="Nguyen T."/>
            <person name="Nguyen N."/>
            <person name="Nicol R."/>
            <person name="Norbu C."/>
            <person name="Norbu N."/>
            <person name="Novod N."/>
            <person name="O'Neill B."/>
            <person name="Osman S."/>
            <person name="Markiewicz E."/>
            <person name="Oyono O.L."/>
            <person name="Patti C."/>
            <person name="Phunkhang P."/>
            <person name="Pierre F."/>
            <person name="Priest M."/>
            <person name="Raghuraman S."/>
            <person name="Rege F."/>
            <person name="Reyes R."/>
            <person name="Rise C."/>
            <person name="Rogov P."/>
            <person name="Ross K."/>
            <person name="Ryan E."/>
            <person name="Settipalli S."/>
            <person name="Shea T."/>
            <person name="Sherpa N."/>
            <person name="Shi L."/>
            <person name="Shih D."/>
            <person name="Sparrow T."/>
            <person name="Spaulding J."/>
            <person name="Stalker J."/>
            <person name="Stange-Thomann N."/>
            <person name="Stavropoulos S."/>
            <person name="Stone C."/>
            <person name="Strader C."/>
            <person name="Tesfaye S."/>
            <person name="Thomson T."/>
            <person name="Thoulutsang Y."/>
            <person name="Thoulutsang D."/>
            <person name="Topham K."/>
            <person name="Topping I."/>
            <person name="Tsamla T."/>
            <person name="Vassiliev H."/>
            <person name="Vo A."/>
            <person name="Wangchuk T."/>
            <person name="Wangdi T."/>
            <person name="Weiand M."/>
            <person name="Wilkinson J."/>
            <person name="Wilson A."/>
            <person name="Yadav S."/>
            <person name="Young G."/>
            <person name="Yu Q."/>
            <person name="Zembek L."/>
            <person name="Zhong D."/>
            <person name="Zimmer A."/>
            <person name="Zwirko Z."/>
            <person name="Jaffe D.B."/>
            <person name="Alvarez P."/>
            <person name="Brockman W."/>
            <person name="Butler J."/>
            <person name="Chin C."/>
            <person name="Gnerre S."/>
            <person name="Grabherr M."/>
            <person name="Kleber M."/>
            <person name="Mauceli E."/>
            <person name="MacCallum I."/>
        </authorList>
    </citation>
    <scope>NUCLEOTIDE SEQUENCE [LARGE SCALE GENOMIC DNA]</scope>
    <source>
        <strain evidence="14">Tucson 14024-0371.13</strain>
    </source>
</reference>
<feature type="domain" description="Nucleoporin Nup188 N-terminal" evidence="11">
    <location>
        <begin position="51"/>
        <end position="452"/>
    </location>
</feature>
<protein>
    <recommendedName>
        <fullName evidence="9">Nucleoporin NUP188</fullName>
    </recommendedName>
</protein>
<proteinExistence type="inferred from homology"/>
<dbReference type="Proteomes" id="UP000007801">
    <property type="component" value="Unassembled WGS sequence"/>
</dbReference>
<keyword evidence="7" id="KW-0539">Nucleus</keyword>
<keyword evidence="4" id="KW-0653">Protein transport</keyword>
<evidence type="ECO:0000259" key="11">
    <source>
        <dbReference type="Pfam" id="PF10487"/>
    </source>
</evidence>
<evidence type="ECO:0000256" key="5">
    <source>
        <dbReference type="ARBA" id="ARBA00023010"/>
    </source>
</evidence>
<dbReference type="InterPro" id="IPR044840">
    <property type="entry name" value="Nup188"/>
</dbReference>
<dbReference type="GO" id="GO:0006606">
    <property type="term" value="P:protein import into nucleus"/>
    <property type="evidence" value="ECO:0007669"/>
    <property type="project" value="TreeGrafter"/>
</dbReference>
<dbReference type="PANTHER" id="PTHR31431:SF1">
    <property type="entry name" value="NUCLEOPORIN NUP188"/>
    <property type="match status" value="1"/>
</dbReference>
<evidence type="ECO:0000313" key="13">
    <source>
        <dbReference type="EMBL" id="EDV37352.1"/>
    </source>
</evidence>
<dbReference type="GO" id="GO:0017056">
    <property type="term" value="F:structural constituent of nuclear pore"/>
    <property type="evidence" value="ECO:0007669"/>
    <property type="project" value="InterPro"/>
</dbReference>
<dbReference type="InterPro" id="IPR018864">
    <property type="entry name" value="Nucleoporin_Nup188_N"/>
</dbReference>
<sequence length="1872" mass="215241">MPAVEKCVITDWKRMWQIVSGIHYETPQETVLEQLMDVVSELQAGVLQFKPKSASNVQLSALLKEKKQEKLLPFTEGLQELLDLESAQCWEILCYYLTQEYRGSASLLTQLISTETNMAKLHEDIRHYYSLERMIVLKIVKNIIVFHRVPNHPYHQEYRKVVEKITLTRLRDSYLEQLESLIGETPPRKLMVGECFHSTERLVSWSERNAREINEVLQILLLLAEHLPMGLAQIKRIFSACKQHSFGRMQSYLDESQSYHSELIRGLAYSELVLLMKCFDFENPQEHTDLIEKLVEDLNGEISSMYHRPEHGPLLLVWMLLRLRGTNDADDASSLLRCRQLGKKAADLKCFAQLHQIASHSIYADDSIISRIARKTIYNHLGYMCDLFDGDGSCGRYEGIYELLCELVAWPQLAKEFCSNEDYGPRSLYKTLLEQFPLEFTNLAKLANSLTKAGQGNYIKKQLESLPILAILYDENVHKLKEIDTDEFELTASVSPFPRIEFTIPAGTSCTAIQNPNGCFMHFRTEVNFFDALHHEINCLLRETGHLHGDFESSERIRRVESGLNFLEGVVKRSQAVSEISVEMVHPTEMCVDLLHKFKCVPLPPVGLLSTCLNVCTALLPLVDQEIFTRVSNLDILPTVTFRNDYDFKRFATASGVGFESRFLGSVIDNVEKKNERYDFLIAYLGFLRTYTKLKRNQLSQVEIPGLLFLLRDVFPHLHSWHFRSQVKRNKIFFEVLSFICDVLDLVGNGEESKSEQHELLLKMCVYSLLNLENGLILLKFVGVGNAYVQYSMELESNWMQQQPHGLTMLVRLSMRILMQLLRLKDKVYGHSDALSPLEALIYTQPKQRDTLRIIPTVCSYMNNIFDRWLPILSCRLLKRIALEFNMSLLACLDMEADQIRLTFMQKLPDELESDSIKLAILELVDACIAKQPGVTEAFFKVNYAQNNRSRSFFGKDYAPNIGESIVTYMQEFLDALEVEPRTIQQALPGKIMNIFHSLWKHNLQMLVEDLQKDKQFWQKLCAPLFSELQPNVRIYTQLINIISIEVYTGNGKNAPLLEVMTKLFQPKHFEPWLNYVFDMPKVPAGPNPTSSDELPDWICCLQAFKDLIVIMLKKQPKFMTIPESQFKLMAQKCLKVLVDRSFYLEDMRPFIMLAELYVFLLLQFKHSYTNSTDEEQELMELLLQLMSRICSCYEDLHVRAKEACLAIVTKCAHLYTSLLIKDTSIAMRFLNSVLSIICSELQHMENSVALDQPICLNNSQDSDNKNSTNSLLLCLNLLKAVATIFHNDGPGNWDLPFVSVRLFPRILRCISYTLPLASKQLLSVQLLDVLIVFAKSHCSVEFLHCDIGEYLWLQLKPPRELLNCPLEFSKPAASEAQHWTAEMWWPIYARGIEFITIIYEKHRKCFLNQTLQFVGIHEEYLVDALQLSKKTLEPAAMQLIKATVTFASCLSEDQKDWQQYDEKSLHNIMRSLQSLLCHISSLFHQKRNLKCLLVGRRSQLEILRRTEDISIDDELISACNDITEIIIYCTKTFLRFSPDLMDLLCNNVYQPHKWSPILDVKFGAPKMSEENVCLTFGMVLNMINIYVKSLNMQNHGFSEVPINTIPSVEQGADTTGNDEADVTLGNKTERTFSKSLSTSSISSVSCPASELLSNMDGQLCQLALEHLLMLVASQGICVIRSTVLEPRWKQIVRREISNELMIYHEFVRRKVVVDYRDQKNPCQRRKQGIYKLKFSDPARGYAMPSSSRSTDVVRRSSSTSNELRVNVVRRQHLQQQLRTPPPNRFDMSHDLSPISTGSQNAARGSPESRKRLYPSTQMGESFVEDELAAIELQFFPPPSDRGFCEQSQVQLVEEDYLHVMSCLFNAMPHCD</sequence>
<dbReference type="HOGENOM" id="CLU_002623_0_0_1"/>
<feature type="domain" description="Nucleoporin Nup188 N-terminal subdomain III" evidence="12">
    <location>
        <begin position="521"/>
        <end position="942"/>
    </location>
</feature>
<dbReference type="PhylomeDB" id="B3MCV0"/>
<evidence type="ECO:0000256" key="8">
    <source>
        <dbReference type="ARBA" id="ARBA00038387"/>
    </source>
</evidence>
<evidence type="ECO:0000313" key="14">
    <source>
        <dbReference type="Proteomes" id="UP000007801"/>
    </source>
</evidence>
<organism evidence="13 14">
    <name type="scientific">Drosophila ananassae</name>
    <name type="common">Fruit fly</name>
    <dbReference type="NCBI Taxonomy" id="7217"/>
    <lineage>
        <taxon>Eukaryota</taxon>
        <taxon>Metazoa</taxon>
        <taxon>Ecdysozoa</taxon>
        <taxon>Arthropoda</taxon>
        <taxon>Hexapoda</taxon>
        <taxon>Insecta</taxon>
        <taxon>Pterygota</taxon>
        <taxon>Neoptera</taxon>
        <taxon>Endopterygota</taxon>
        <taxon>Diptera</taxon>
        <taxon>Brachycera</taxon>
        <taxon>Muscomorpha</taxon>
        <taxon>Ephydroidea</taxon>
        <taxon>Drosophilidae</taxon>
        <taxon>Drosophila</taxon>
        <taxon>Sophophora</taxon>
    </lineage>
</organism>
<feature type="compositionally biased region" description="Polar residues" evidence="10">
    <location>
        <begin position="1794"/>
        <end position="1803"/>
    </location>
</feature>
<dbReference type="OMA" id="PMAEMNF"/>
<dbReference type="GO" id="GO:0044611">
    <property type="term" value="C:nuclear pore inner ring"/>
    <property type="evidence" value="ECO:0007669"/>
    <property type="project" value="TreeGrafter"/>
</dbReference>
<keyword evidence="14" id="KW-1185">Reference proteome</keyword>
<dbReference type="CTD" id="23511"/>
<dbReference type="FunCoup" id="B3MCV0">
    <property type="interactions" value="1965"/>
</dbReference>
<evidence type="ECO:0000256" key="1">
    <source>
        <dbReference type="ARBA" id="ARBA00004567"/>
    </source>
</evidence>
<comment type="subcellular location">
    <subcellularLocation>
        <location evidence="1">Nucleus</location>
        <location evidence="1">Nuclear pore complex</location>
    </subcellularLocation>
</comment>
<dbReference type="GO" id="GO:0051028">
    <property type="term" value="P:mRNA transport"/>
    <property type="evidence" value="ECO:0007669"/>
    <property type="project" value="UniProtKB-KW"/>
</dbReference>
<name>B3MCV0_DROAN</name>
<dbReference type="Pfam" id="PF21093">
    <property type="entry name" value="Nup188_N-subdom_III"/>
    <property type="match status" value="1"/>
</dbReference>
<dbReference type="OrthoDB" id="102511at2759"/>
<keyword evidence="3" id="KW-0509">mRNA transport</keyword>
<evidence type="ECO:0000256" key="9">
    <source>
        <dbReference type="ARBA" id="ARBA00040174"/>
    </source>
</evidence>
<dbReference type="GO" id="GO:0006405">
    <property type="term" value="P:RNA export from nucleus"/>
    <property type="evidence" value="ECO:0007669"/>
    <property type="project" value="TreeGrafter"/>
</dbReference>
<gene>
    <name evidence="13" type="primary">Dana\GF11461</name>
    <name evidence="13" type="synonym">dana_GLEANR_11517</name>
    <name evidence="13" type="ORF">GF11461</name>
</gene>
<dbReference type="InterPro" id="IPR048883">
    <property type="entry name" value="Nup188_N-subdom_III"/>
</dbReference>
<evidence type="ECO:0000256" key="6">
    <source>
        <dbReference type="ARBA" id="ARBA00023132"/>
    </source>
</evidence>
<evidence type="ECO:0000256" key="3">
    <source>
        <dbReference type="ARBA" id="ARBA00022816"/>
    </source>
</evidence>
<evidence type="ECO:0000256" key="2">
    <source>
        <dbReference type="ARBA" id="ARBA00022448"/>
    </source>
</evidence>
<evidence type="ECO:0000256" key="7">
    <source>
        <dbReference type="ARBA" id="ARBA00023242"/>
    </source>
</evidence>
<keyword evidence="5" id="KW-0811">Translocation</keyword>
<comment type="similarity">
    <text evidence="8">Belongs to the Nup188 family.</text>
</comment>
<dbReference type="PANTHER" id="PTHR31431">
    <property type="entry name" value="NUCLEOPORIN NUP188 HOMOLOG"/>
    <property type="match status" value="1"/>
</dbReference>
<dbReference type="KEGG" id="dan:6494325"/>
<evidence type="ECO:0000256" key="4">
    <source>
        <dbReference type="ARBA" id="ARBA00022927"/>
    </source>
</evidence>
<accession>B3MCV0</accession>
<dbReference type="STRING" id="7217.B3MCV0"/>
<keyword evidence="6" id="KW-0906">Nuclear pore complex</keyword>
<dbReference type="eggNOG" id="KOG4833">
    <property type="taxonomic scope" value="Eukaryota"/>
</dbReference>
<dbReference type="InParanoid" id="B3MCV0"/>
<keyword evidence="2" id="KW-0813">Transport</keyword>
<feature type="region of interest" description="Disordered" evidence="10">
    <location>
        <begin position="1770"/>
        <end position="1814"/>
    </location>
</feature>
<dbReference type="GeneID" id="6494325"/>
<evidence type="ECO:0000259" key="12">
    <source>
        <dbReference type="Pfam" id="PF21093"/>
    </source>
</evidence>
<evidence type="ECO:0000256" key="10">
    <source>
        <dbReference type="SAM" id="MobiDB-lite"/>
    </source>
</evidence>
<dbReference type="Pfam" id="PF10487">
    <property type="entry name" value="Nup188_N"/>
    <property type="match status" value="1"/>
</dbReference>
<dbReference type="EMBL" id="CH902619">
    <property type="protein sequence ID" value="EDV37352.1"/>
    <property type="molecule type" value="Genomic_DNA"/>
</dbReference>